<evidence type="ECO:0000256" key="1">
    <source>
        <dbReference type="SAM" id="SignalP"/>
    </source>
</evidence>
<keyword evidence="4" id="KW-1185">Reference proteome</keyword>
<dbReference type="InterPro" id="IPR012338">
    <property type="entry name" value="Beta-lactam/transpept-like"/>
</dbReference>
<gene>
    <name evidence="3" type="ORF">GM668_00505</name>
</gene>
<keyword evidence="3" id="KW-0378">Hydrolase</keyword>
<feature type="domain" description="CBM20" evidence="2">
    <location>
        <begin position="25"/>
        <end position="135"/>
    </location>
</feature>
<protein>
    <submittedName>
        <fullName evidence="3">Serine hydrolase</fullName>
    </submittedName>
</protein>
<dbReference type="InterPro" id="IPR013784">
    <property type="entry name" value="Carb-bd-like_fold"/>
</dbReference>
<dbReference type="InterPro" id="IPR002044">
    <property type="entry name" value="CBM20"/>
</dbReference>
<dbReference type="Gene3D" id="3.40.710.10">
    <property type="entry name" value="DD-peptidase/beta-lactamase superfamily"/>
    <property type="match status" value="1"/>
</dbReference>
<dbReference type="SMART" id="SM01065">
    <property type="entry name" value="CBM_2"/>
    <property type="match status" value="1"/>
</dbReference>
<dbReference type="SUPFAM" id="SSF49452">
    <property type="entry name" value="Starch-binding domain-like"/>
    <property type="match status" value="1"/>
</dbReference>
<dbReference type="PROSITE" id="PS51166">
    <property type="entry name" value="CBM20"/>
    <property type="match status" value="1"/>
</dbReference>
<dbReference type="Pfam" id="PF00144">
    <property type="entry name" value="Beta-lactamase"/>
    <property type="match status" value="1"/>
</dbReference>
<dbReference type="InterPro" id="IPR013783">
    <property type="entry name" value="Ig-like_fold"/>
</dbReference>
<dbReference type="PANTHER" id="PTHR46825:SF9">
    <property type="entry name" value="BETA-LACTAMASE-RELATED DOMAIN-CONTAINING PROTEIN"/>
    <property type="match status" value="1"/>
</dbReference>
<dbReference type="InterPro" id="IPR001466">
    <property type="entry name" value="Beta-lactam-related"/>
</dbReference>
<dbReference type="PANTHER" id="PTHR46825">
    <property type="entry name" value="D-ALANYL-D-ALANINE-CARBOXYPEPTIDASE/ENDOPEPTIDASE AMPH"/>
    <property type="match status" value="1"/>
</dbReference>
<dbReference type="OrthoDB" id="5638366at2"/>
<comment type="caution">
    <text evidence="3">The sequence shown here is derived from an EMBL/GenBank/DDBJ whole genome shotgun (WGS) entry which is preliminary data.</text>
</comment>
<evidence type="ECO:0000313" key="4">
    <source>
        <dbReference type="Proteomes" id="UP000484015"/>
    </source>
</evidence>
<name>A0A6L6PTF5_9BURK</name>
<organism evidence="3 4">
    <name type="scientific">Pseudoduganella ginsengisoli</name>
    <dbReference type="NCBI Taxonomy" id="1462440"/>
    <lineage>
        <taxon>Bacteria</taxon>
        <taxon>Pseudomonadati</taxon>
        <taxon>Pseudomonadota</taxon>
        <taxon>Betaproteobacteria</taxon>
        <taxon>Burkholderiales</taxon>
        <taxon>Oxalobacteraceae</taxon>
        <taxon>Telluria group</taxon>
        <taxon>Pseudoduganella</taxon>
    </lineage>
</organism>
<dbReference type="Pfam" id="PF00686">
    <property type="entry name" value="CBM_20"/>
    <property type="match status" value="1"/>
</dbReference>
<dbReference type="EMBL" id="WNLA01000001">
    <property type="protein sequence ID" value="MTW00559.1"/>
    <property type="molecule type" value="Genomic_DNA"/>
</dbReference>
<dbReference type="SUPFAM" id="SSF56601">
    <property type="entry name" value="beta-lactamase/transpeptidase-like"/>
    <property type="match status" value="1"/>
</dbReference>
<dbReference type="InterPro" id="IPR050491">
    <property type="entry name" value="AmpC-like"/>
</dbReference>
<reference evidence="3 4" key="1">
    <citation type="submission" date="2019-11" db="EMBL/GenBank/DDBJ databases">
        <title>Type strains purchased from KCTC, JCM and DSMZ.</title>
        <authorList>
            <person name="Lu H."/>
        </authorList>
    </citation>
    <scope>NUCLEOTIDE SEQUENCE [LARGE SCALE GENOMIC DNA]</scope>
    <source>
        <strain evidence="3 4">KCTC 42409</strain>
    </source>
</reference>
<sequence>MSLPMTARRCAIVFAVTAAFSGAAFAGCATVPVTFRLADAGAIDGEKLYINGDLAALGNWSTGERNAMVRSSPGGTGWEATLQLPPATPIQYKFVRQGSAGPVWEGEIATFSGNRQALTPACGGTLVLDAGHFVVPAPDNDTIADQPSSALPAALQQHLQAFAAAFNSKDPQRMQRFIEQHGTPELANAAPWATQQLALAKAQKATAGLDLRAVRTYTPTRDGITALFQDRIYGGWYAAKVTVEEGGAQRIKSLMLSPARPAQLPAQPVANEKAMLGMVEAAVKRGCSAGAFSGSILVAHNGRVKFEQSCGESSKRYHVRNNMETKYNLASMNKMFTAVAIAQLADQGKLSLDDKISRFVDESWLPRDVTDRITVRHLLTHTSGLGNFFNEKFMASSRDQYREVADYKPLVRGDKPAFEPGQQFMYSNIGMLLAGVIVEQASGDNYFDYVRQHVFQPAGMRNTDSYALDEPVENLAMGYTPAERSPYGWKENTFIHVLRGGPAGGGYSTVRDLNRFATALSNGALLPKSSVERLWKRQEQIDYALGFESSVGKVGRVVGHSGGFAGINGELNMYVDRGYVVAVLANQEEGASPLAEHIGGLIARMPQ</sequence>
<dbReference type="GO" id="GO:0016787">
    <property type="term" value="F:hydrolase activity"/>
    <property type="evidence" value="ECO:0007669"/>
    <property type="project" value="UniProtKB-KW"/>
</dbReference>
<accession>A0A6L6PTF5</accession>
<dbReference type="Gene3D" id="2.60.40.10">
    <property type="entry name" value="Immunoglobulins"/>
    <property type="match status" value="1"/>
</dbReference>
<evidence type="ECO:0000313" key="3">
    <source>
        <dbReference type="EMBL" id="MTW00559.1"/>
    </source>
</evidence>
<evidence type="ECO:0000259" key="2">
    <source>
        <dbReference type="PROSITE" id="PS51166"/>
    </source>
</evidence>
<dbReference type="AlphaFoldDB" id="A0A6L6PTF5"/>
<proteinExistence type="predicted"/>
<feature type="chain" id="PRO_5026855335" evidence="1">
    <location>
        <begin position="27"/>
        <end position="607"/>
    </location>
</feature>
<feature type="signal peptide" evidence="1">
    <location>
        <begin position="1"/>
        <end position="26"/>
    </location>
</feature>
<dbReference type="Proteomes" id="UP000484015">
    <property type="component" value="Unassembled WGS sequence"/>
</dbReference>
<keyword evidence="1" id="KW-0732">Signal</keyword>
<dbReference type="GO" id="GO:2001070">
    <property type="term" value="F:starch binding"/>
    <property type="evidence" value="ECO:0007669"/>
    <property type="project" value="InterPro"/>
</dbReference>